<dbReference type="EMBL" id="JAIWYP010000003">
    <property type="protein sequence ID" value="KAH3854668.1"/>
    <property type="molecule type" value="Genomic_DNA"/>
</dbReference>
<dbReference type="Proteomes" id="UP000828390">
    <property type="component" value="Unassembled WGS sequence"/>
</dbReference>
<organism evidence="2 3">
    <name type="scientific">Dreissena polymorpha</name>
    <name type="common">Zebra mussel</name>
    <name type="synonym">Mytilus polymorpha</name>
    <dbReference type="NCBI Taxonomy" id="45954"/>
    <lineage>
        <taxon>Eukaryota</taxon>
        <taxon>Metazoa</taxon>
        <taxon>Spiralia</taxon>
        <taxon>Lophotrochozoa</taxon>
        <taxon>Mollusca</taxon>
        <taxon>Bivalvia</taxon>
        <taxon>Autobranchia</taxon>
        <taxon>Heteroconchia</taxon>
        <taxon>Euheterodonta</taxon>
        <taxon>Imparidentia</taxon>
        <taxon>Neoheterodontei</taxon>
        <taxon>Myida</taxon>
        <taxon>Dreissenoidea</taxon>
        <taxon>Dreissenidae</taxon>
        <taxon>Dreissena</taxon>
    </lineage>
</organism>
<keyword evidence="3" id="KW-1185">Reference proteome</keyword>
<evidence type="ECO:0000313" key="2">
    <source>
        <dbReference type="EMBL" id="KAH3854668.1"/>
    </source>
</evidence>
<reference evidence="2" key="2">
    <citation type="submission" date="2020-11" db="EMBL/GenBank/DDBJ databases">
        <authorList>
            <person name="McCartney M.A."/>
            <person name="Auch B."/>
            <person name="Kono T."/>
            <person name="Mallez S."/>
            <person name="Becker A."/>
            <person name="Gohl D.M."/>
            <person name="Silverstein K.A.T."/>
            <person name="Koren S."/>
            <person name="Bechman K.B."/>
            <person name="Herman A."/>
            <person name="Abrahante J.E."/>
            <person name="Garbe J."/>
        </authorList>
    </citation>
    <scope>NUCLEOTIDE SEQUENCE</scope>
    <source>
        <strain evidence="2">Duluth1</strain>
        <tissue evidence="2">Whole animal</tissue>
    </source>
</reference>
<reference evidence="2" key="1">
    <citation type="journal article" date="2019" name="bioRxiv">
        <title>The Genome of the Zebra Mussel, Dreissena polymorpha: A Resource for Invasive Species Research.</title>
        <authorList>
            <person name="McCartney M.A."/>
            <person name="Auch B."/>
            <person name="Kono T."/>
            <person name="Mallez S."/>
            <person name="Zhang Y."/>
            <person name="Obille A."/>
            <person name="Becker A."/>
            <person name="Abrahante J.E."/>
            <person name="Garbe J."/>
            <person name="Badalamenti J.P."/>
            <person name="Herman A."/>
            <person name="Mangelson H."/>
            <person name="Liachko I."/>
            <person name="Sullivan S."/>
            <person name="Sone E.D."/>
            <person name="Koren S."/>
            <person name="Silverstein K.A.T."/>
            <person name="Beckman K.B."/>
            <person name="Gohl D.M."/>
        </authorList>
    </citation>
    <scope>NUCLEOTIDE SEQUENCE</scope>
    <source>
        <strain evidence="2">Duluth1</strain>
        <tissue evidence="2">Whole animal</tissue>
    </source>
</reference>
<feature type="region of interest" description="Disordered" evidence="1">
    <location>
        <begin position="1"/>
        <end position="30"/>
    </location>
</feature>
<proteinExistence type="predicted"/>
<protein>
    <submittedName>
        <fullName evidence="2">Uncharacterized protein</fullName>
    </submittedName>
</protein>
<sequence length="57" mass="6423">MQPLQERYGARELPSTAQGPLHAAHQEGGESLDDWSDWALRLATAVFRDLHTPPNRQ</sequence>
<gene>
    <name evidence="2" type="ORF">DPMN_097214</name>
</gene>
<evidence type="ECO:0000256" key="1">
    <source>
        <dbReference type="SAM" id="MobiDB-lite"/>
    </source>
</evidence>
<comment type="caution">
    <text evidence="2">The sequence shown here is derived from an EMBL/GenBank/DDBJ whole genome shotgun (WGS) entry which is preliminary data.</text>
</comment>
<dbReference type="AlphaFoldDB" id="A0A9D4R580"/>
<evidence type="ECO:0000313" key="3">
    <source>
        <dbReference type="Proteomes" id="UP000828390"/>
    </source>
</evidence>
<accession>A0A9D4R580</accession>
<name>A0A9D4R580_DREPO</name>